<dbReference type="SUPFAM" id="SSF53822">
    <property type="entry name" value="Periplasmic binding protein-like I"/>
    <property type="match status" value="1"/>
</dbReference>
<organism evidence="2 3">
    <name type="scientific">Parelaphostrongylus tenuis</name>
    <name type="common">Meningeal worm</name>
    <dbReference type="NCBI Taxonomy" id="148309"/>
    <lineage>
        <taxon>Eukaryota</taxon>
        <taxon>Metazoa</taxon>
        <taxon>Ecdysozoa</taxon>
        <taxon>Nematoda</taxon>
        <taxon>Chromadorea</taxon>
        <taxon>Rhabditida</taxon>
        <taxon>Rhabditina</taxon>
        <taxon>Rhabditomorpha</taxon>
        <taxon>Strongyloidea</taxon>
        <taxon>Metastrongylidae</taxon>
        <taxon>Parelaphostrongylus</taxon>
    </lineage>
</organism>
<dbReference type="Proteomes" id="UP001196413">
    <property type="component" value="Unassembled WGS sequence"/>
</dbReference>
<dbReference type="AlphaFoldDB" id="A0AAD5MTX2"/>
<proteinExistence type="predicted"/>
<evidence type="ECO:0000256" key="1">
    <source>
        <dbReference type="SAM" id="MobiDB-lite"/>
    </source>
</evidence>
<dbReference type="InterPro" id="IPR028082">
    <property type="entry name" value="Peripla_BP_I"/>
</dbReference>
<evidence type="ECO:0000313" key="2">
    <source>
        <dbReference type="EMBL" id="KAJ1364595.1"/>
    </source>
</evidence>
<keyword evidence="3" id="KW-1185">Reference proteome</keyword>
<dbReference type="Gene3D" id="3.40.50.2300">
    <property type="match status" value="1"/>
</dbReference>
<gene>
    <name evidence="2" type="primary">NPR2_6</name>
    <name evidence="2" type="ORF">KIN20_024717</name>
</gene>
<evidence type="ECO:0000313" key="3">
    <source>
        <dbReference type="Proteomes" id="UP001196413"/>
    </source>
</evidence>
<comment type="caution">
    <text evidence="2">The sequence shown here is derived from an EMBL/GenBank/DDBJ whole genome shotgun (WGS) entry which is preliminary data.</text>
</comment>
<reference evidence="2" key="1">
    <citation type="submission" date="2021-06" db="EMBL/GenBank/DDBJ databases">
        <title>Parelaphostrongylus tenuis whole genome reference sequence.</title>
        <authorList>
            <person name="Garwood T.J."/>
            <person name="Larsen P.A."/>
            <person name="Fountain-Jones N.M."/>
            <person name="Garbe J.R."/>
            <person name="Macchietto M.G."/>
            <person name="Kania S.A."/>
            <person name="Gerhold R.W."/>
            <person name="Richards J.E."/>
            <person name="Wolf T.M."/>
        </authorList>
    </citation>
    <scope>NUCLEOTIDE SEQUENCE</scope>
    <source>
        <strain evidence="2">MNPRO001-30</strain>
        <tissue evidence="2">Meninges</tissue>
    </source>
</reference>
<accession>A0AAD5MTX2</accession>
<sequence length="222" mass="25099">MFTSNGVPHKVWEDPQSPGDGRNQDALLAFKKIMIVSTYTVSYAEDAHRKFSEQVITRMKDPPFFCTSACQGPSNMTASLYADQLHDAFYAYAKALNITLSNHATAASNGSAVLKNIEMTFQGELDERHTTGRQLTCNDSPNVANVENFHKFYTDEKKIWSTRGGVRPTAVPKCGFEGNKVLMTVANDRMLWTVQPSTYVHLYCYRPYMIHPYDNDARYSNQ</sequence>
<name>A0AAD5MTX2_PARTN</name>
<protein>
    <submittedName>
        <fullName evidence="2">Nitrogen permease regulator 2</fullName>
    </submittedName>
</protein>
<dbReference type="EMBL" id="JAHQIW010005007">
    <property type="protein sequence ID" value="KAJ1364595.1"/>
    <property type="molecule type" value="Genomic_DNA"/>
</dbReference>
<feature type="region of interest" description="Disordered" evidence="1">
    <location>
        <begin position="1"/>
        <end position="20"/>
    </location>
</feature>